<dbReference type="AlphaFoldDB" id="A0A426UYR1"/>
<reference evidence="2 3" key="1">
    <citation type="submission" date="2018-12" db="EMBL/GenBank/DDBJ databases">
        <title>Glycomyces sp. YIM 121974 draft genome.</title>
        <authorList>
            <person name="Li Q."/>
        </authorList>
    </citation>
    <scope>NUCLEOTIDE SEQUENCE [LARGE SCALE GENOMIC DNA]</scope>
    <source>
        <strain evidence="2 3">YIM 121974</strain>
    </source>
</reference>
<dbReference type="Proteomes" id="UP000277256">
    <property type="component" value="Unassembled WGS sequence"/>
</dbReference>
<accession>A0A426UYR1</accession>
<dbReference type="InterPro" id="IPR021354">
    <property type="entry name" value="DUF2975"/>
</dbReference>
<feature type="transmembrane region" description="Helical" evidence="1">
    <location>
        <begin position="124"/>
        <end position="148"/>
    </location>
</feature>
<dbReference type="RefSeq" id="WP_125248212.1">
    <property type="nucleotide sequence ID" value="NZ_RSEB01000003.1"/>
</dbReference>
<keyword evidence="1" id="KW-1133">Transmembrane helix</keyword>
<evidence type="ECO:0000256" key="1">
    <source>
        <dbReference type="SAM" id="Phobius"/>
    </source>
</evidence>
<evidence type="ECO:0000313" key="2">
    <source>
        <dbReference type="EMBL" id="RRR99703.1"/>
    </source>
</evidence>
<comment type="caution">
    <text evidence="2">The sequence shown here is derived from an EMBL/GenBank/DDBJ whole genome shotgun (WGS) entry which is preliminary data.</text>
</comment>
<gene>
    <name evidence="2" type="ORF">EIW28_13565</name>
</gene>
<dbReference type="EMBL" id="RSEB01000003">
    <property type="protein sequence ID" value="RRR99703.1"/>
    <property type="molecule type" value="Genomic_DNA"/>
</dbReference>
<protein>
    <submittedName>
        <fullName evidence="2">DUF2975 domain-containing protein</fullName>
    </submittedName>
</protein>
<keyword evidence="1" id="KW-0472">Membrane</keyword>
<organism evidence="2 3">
    <name type="scientific">Glycomyces terrestris</name>
    <dbReference type="NCBI Taxonomy" id="2493553"/>
    <lineage>
        <taxon>Bacteria</taxon>
        <taxon>Bacillati</taxon>
        <taxon>Actinomycetota</taxon>
        <taxon>Actinomycetes</taxon>
        <taxon>Glycomycetales</taxon>
        <taxon>Glycomycetaceae</taxon>
        <taxon>Glycomyces</taxon>
    </lineage>
</organism>
<dbReference type="OrthoDB" id="3240470at2"/>
<keyword evidence="1" id="KW-0812">Transmembrane</keyword>
<proteinExistence type="predicted"/>
<evidence type="ECO:0000313" key="3">
    <source>
        <dbReference type="Proteomes" id="UP000277256"/>
    </source>
</evidence>
<feature type="transmembrane region" description="Helical" evidence="1">
    <location>
        <begin position="49"/>
        <end position="71"/>
    </location>
</feature>
<name>A0A426UYR1_9ACTN</name>
<feature type="transmembrane region" description="Helical" evidence="1">
    <location>
        <begin position="83"/>
        <end position="112"/>
    </location>
</feature>
<dbReference type="Pfam" id="PF11188">
    <property type="entry name" value="DUF2975"/>
    <property type="match status" value="1"/>
</dbReference>
<sequence>MNAFLIFMLRLALAAAFLAGLFGQVLVVPNSLAEDVTAAYGDSMATVVVPAAIAGIACVQVVLVATWRLLGMIQGDAIFSERAFGWVDVVVWATAAATLLSLLTAAYIFVYGSGADEMRLLGDIGALVACAGGGAAFAMFTLIMKGLLRKATELRTEMAEVI</sequence>
<keyword evidence="3" id="KW-1185">Reference proteome</keyword>